<evidence type="ECO:0000313" key="13">
    <source>
        <dbReference type="EMBL" id="PKU22601.1"/>
    </source>
</evidence>
<comment type="caution">
    <text evidence="13">The sequence shown here is derived from an EMBL/GenBank/DDBJ whole genome shotgun (WGS) entry which is preliminary data.</text>
</comment>
<evidence type="ECO:0000256" key="11">
    <source>
        <dbReference type="SAM" id="Phobius"/>
    </source>
</evidence>
<keyword evidence="14" id="KW-1185">Reference proteome</keyword>
<keyword evidence="7 11" id="KW-1133">Transmembrane helix</keyword>
<protein>
    <recommendedName>
        <fullName evidence="2">Type II secretion system protein H</fullName>
    </recommendedName>
    <alternativeName>
        <fullName evidence="10">General secretion pathway protein H</fullName>
    </alternativeName>
</protein>
<dbReference type="InterPro" id="IPR045584">
    <property type="entry name" value="Pilin-like"/>
</dbReference>
<keyword evidence="3" id="KW-1003">Cell membrane</keyword>
<dbReference type="AlphaFoldDB" id="A0A2N3PQC2"/>
<proteinExistence type="inferred from homology"/>
<evidence type="ECO:0000256" key="4">
    <source>
        <dbReference type="ARBA" id="ARBA00022481"/>
    </source>
</evidence>
<keyword evidence="5" id="KW-0997">Cell inner membrane</keyword>
<dbReference type="Pfam" id="PF07963">
    <property type="entry name" value="N_methyl"/>
    <property type="match status" value="1"/>
</dbReference>
<evidence type="ECO:0000259" key="12">
    <source>
        <dbReference type="Pfam" id="PF12019"/>
    </source>
</evidence>
<evidence type="ECO:0000313" key="14">
    <source>
        <dbReference type="Proteomes" id="UP000233293"/>
    </source>
</evidence>
<evidence type="ECO:0000256" key="2">
    <source>
        <dbReference type="ARBA" id="ARBA00021549"/>
    </source>
</evidence>
<keyword evidence="4" id="KW-0488">Methylation</keyword>
<evidence type="ECO:0000256" key="6">
    <source>
        <dbReference type="ARBA" id="ARBA00022692"/>
    </source>
</evidence>
<gene>
    <name evidence="13" type="primary">gspH</name>
    <name evidence="13" type="ORF">CWS72_20635</name>
</gene>
<dbReference type="EMBL" id="PIUM01000029">
    <property type="protein sequence ID" value="PKU22601.1"/>
    <property type="molecule type" value="Genomic_DNA"/>
</dbReference>
<feature type="domain" description="General secretion pathway GspH" evidence="12">
    <location>
        <begin position="122"/>
        <end position="217"/>
    </location>
</feature>
<comment type="subcellular location">
    <subcellularLocation>
        <location evidence="1">Cell inner membrane</location>
        <topology evidence="1">Single-pass membrane protein</topology>
    </subcellularLocation>
</comment>
<dbReference type="GO" id="GO:0005886">
    <property type="term" value="C:plasma membrane"/>
    <property type="evidence" value="ECO:0007669"/>
    <property type="project" value="UniProtKB-SubCell"/>
</dbReference>
<keyword evidence="6 11" id="KW-0812">Transmembrane</keyword>
<comment type="similarity">
    <text evidence="9">Belongs to the GSP H family.</text>
</comment>
<keyword evidence="8 11" id="KW-0472">Membrane</keyword>
<dbReference type="InterPro" id="IPR022346">
    <property type="entry name" value="T2SS_GspH"/>
</dbReference>
<dbReference type="GO" id="GO:0015627">
    <property type="term" value="C:type II protein secretion system complex"/>
    <property type="evidence" value="ECO:0007669"/>
    <property type="project" value="InterPro"/>
</dbReference>
<reference evidence="14" key="1">
    <citation type="submission" date="2017-12" db="EMBL/GenBank/DDBJ databases">
        <title>Draft genome sequence of Telmatospirillum siberiense 26-4b1T, an acidotolerant peatland alphaproteobacterium potentially involved in sulfur cycling.</title>
        <authorList>
            <person name="Hausmann B."/>
            <person name="Pjevac P."/>
            <person name="Schreck K."/>
            <person name="Herbold C.W."/>
            <person name="Daims H."/>
            <person name="Wagner M."/>
            <person name="Pester M."/>
            <person name="Loy A."/>
        </authorList>
    </citation>
    <scope>NUCLEOTIDE SEQUENCE [LARGE SCALE GENOMIC DNA]</scope>
    <source>
        <strain evidence="14">26-4b1</strain>
    </source>
</reference>
<dbReference type="Pfam" id="PF12019">
    <property type="entry name" value="GspH"/>
    <property type="match status" value="1"/>
</dbReference>
<name>A0A2N3PQC2_9PROT</name>
<evidence type="ECO:0000256" key="1">
    <source>
        <dbReference type="ARBA" id="ARBA00004377"/>
    </source>
</evidence>
<evidence type="ECO:0000256" key="3">
    <source>
        <dbReference type="ARBA" id="ARBA00022475"/>
    </source>
</evidence>
<sequence length="228" mass="24377">MTWRIEMSAAPVAGKGRESAEKMCGNKQVLDVARTRAPLTRSLTLAALSRKGRGLGTEKPFSPRGRRVGMRGRISRHLARKARRDGFTLIEMVVVLAILGAMLGLVVGRGSPSSHGLELRGAAGELAAGLREARSRAILTNRPVSLVIDLAGRRFRVGDKDFVALPSDLPIALLTIRGEVRALREAGIRFEPDGSSSGGRIDLGDDGRRLRIAVDWLTGGVSVAEATP</sequence>
<dbReference type="NCBIfam" id="TIGR02532">
    <property type="entry name" value="IV_pilin_GFxxxE"/>
    <property type="match status" value="1"/>
</dbReference>
<evidence type="ECO:0000256" key="10">
    <source>
        <dbReference type="ARBA" id="ARBA00030775"/>
    </source>
</evidence>
<organism evidence="13 14">
    <name type="scientific">Telmatospirillum siberiense</name>
    <dbReference type="NCBI Taxonomy" id="382514"/>
    <lineage>
        <taxon>Bacteria</taxon>
        <taxon>Pseudomonadati</taxon>
        <taxon>Pseudomonadota</taxon>
        <taxon>Alphaproteobacteria</taxon>
        <taxon>Rhodospirillales</taxon>
        <taxon>Rhodospirillaceae</taxon>
        <taxon>Telmatospirillum</taxon>
    </lineage>
</organism>
<evidence type="ECO:0000256" key="8">
    <source>
        <dbReference type="ARBA" id="ARBA00023136"/>
    </source>
</evidence>
<feature type="transmembrane region" description="Helical" evidence="11">
    <location>
        <begin position="86"/>
        <end position="107"/>
    </location>
</feature>
<dbReference type="Proteomes" id="UP000233293">
    <property type="component" value="Unassembled WGS sequence"/>
</dbReference>
<evidence type="ECO:0000256" key="7">
    <source>
        <dbReference type="ARBA" id="ARBA00022989"/>
    </source>
</evidence>
<evidence type="ECO:0000256" key="5">
    <source>
        <dbReference type="ARBA" id="ARBA00022519"/>
    </source>
</evidence>
<dbReference type="InterPro" id="IPR012902">
    <property type="entry name" value="N_methyl_site"/>
</dbReference>
<dbReference type="GO" id="GO:0015628">
    <property type="term" value="P:protein secretion by the type II secretion system"/>
    <property type="evidence" value="ECO:0007669"/>
    <property type="project" value="InterPro"/>
</dbReference>
<evidence type="ECO:0000256" key="9">
    <source>
        <dbReference type="ARBA" id="ARBA00025772"/>
    </source>
</evidence>
<accession>A0A2N3PQC2</accession>
<dbReference type="SUPFAM" id="SSF54523">
    <property type="entry name" value="Pili subunits"/>
    <property type="match status" value="1"/>
</dbReference>